<reference evidence="2" key="1">
    <citation type="submission" date="2015-12" db="EMBL/GenBank/DDBJ databases">
        <title>Complete genome sequences of two moderately thermophilic Paenibacillus species.</title>
        <authorList>
            <person name="Butler R.III."/>
            <person name="Wang J."/>
            <person name="Stark B.C."/>
            <person name="Pombert J.-F."/>
        </authorList>
    </citation>
    <scope>NUCLEOTIDE SEQUENCE [LARGE SCALE GENOMIC DNA]</scope>
    <source>
        <strain evidence="2">32O-Y</strain>
    </source>
</reference>
<dbReference type="RefSeq" id="WP_201023611.1">
    <property type="nucleotide sequence ID" value="NZ_CP013652.1"/>
</dbReference>
<dbReference type="Proteomes" id="UP000061660">
    <property type="component" value="Chromosome"/>
</dbReference>
<evidence type="ECO:0000313" key="1">
    <source>
        <dbReference type="EMBL" id="ALS22437.1"/>
    </source>
</evidence>
<dbReference type="KEGG" id="pnp:IJ22_20630"/>
<sequence>MESKEAIEHFVMYLQTINRHLRSQTFDQQETSLTRVQWLLMRNLYRNGA</sequence>
<evidence type="ECO:0000313" key="2">
    <source>
        <dbReference type="Proteomes" id="UP000061660"/>
    </source>
</evidence>
<accession>A0A0U2W4J7</accession>
<dbReference type="EMBL" id="CP013652">
    <property type="protein sequence ID" value="ALS22437.1"/>
    <property type="molecule type" value="Genomic_DNA"/>
</dbReference>
<dbReference type="PATRIC" id="fig|162209.4.peg.2187"/>
<gene>
    <name evidence="1" type="ORF">IJ22_20630</name>
</gene>
<proteinExistence type="predicted"/>
<reference evidence="1 2" key="2">
    <citation type="journal article" date="2016" name="Genome Announc.">
        <title>Complete Genome Sequences of Two Interactive Moderate Thermophiles, Paenibacillus napthalenovorans 32O-Y and Paenibacillus sp. 32O-W.</title>
        <authorList>
            <person name="Butler R.R.III."/>
            <person name="Wang J."/>
            <person name="Stark B.C."/>
            <person name="Pombert J.F."/>
        </authorList>
    </citation>
    <scope>NUCLEOTIDE SEQUENCE [LARGE SCALE GENOMIC DNA]</scope>
    <source>
        <strain evidence="1 2">32O-Y</strain>
    </source>
</reference>
<organism evidence="1 2">
    <name type="scientific">Paenibacillus naphthalenovorans</name>
    <dbReference type="NCBI Taxonomy" id="162209"/>
    <lineage>
        <taxon>Bacteria</taxon>
        <taxon>Bacillati</taxon>
        <taxon>Bacillota</taxon>
        <taxon>Bacilli</taxon>
        <taxon>Bacillales</taxon>
        <taxon>Paenibacillaceae</taxon>
        <taxon>Paenibacillus</taxon>
    </lineage>
</organism>
<dbReference type="STRING" id="162209.IJ22_20630"/>
<name>A0A0U2W4J7_9BACL</name>
<protein>
    <submittedName>
        <fullName evidence="1">Uncharacterized protein</fullName>
    </submittedName>
</protein>
<dbReference type="AlphaFoldDB" id="A0A0U2W4J7"/>
<keyword evidence="2" id="KW-1185">Reference proteome</keyword>